<feature type="transmembrane region" description="Helical" evidence="1">
    <location>
        <begin position="29"/>
        <end position="44"/>
    </location>
</feature>
<keyword evidence="1" id="KW-1133">Transmembrane helix</keyword>
<dbReference type="RefSeq" id="WP_152429525.1">
    <property type="nucleotide sequence ID" value="NZ_CBCSDK010000005.1"/>
</dbReference>
<accession>A0A5P9CHA7</accession>
<protein>
    <submittedName>
        <fullName evidence="2">Uncharacterized protein</fullName>
    </submittedName>
</protein>
<keyword evidence="3" id="KW-1185">Reference proteome</keyword>
<organism evidence="2 3">
    <name type="scientific">Vibrio aquimaris</name>
    <dbReference type="NCBI Taxonomy" id="2587862"/>
    <lineage>
        <taxon>Bacteria</taxon>
        <taxon>Pseudomonadati</taxon>
        <taxon>Pseudomonadota</taxon>
        <taxon>Gammaproteobacteria</taxon>
        <taxon>Vibrionales</taxon>
        <taxon>Vibrionaceae</taxon>
        <taxon>Vibrio</taxon>
    </lineage>
</organism>
<evidence type="ECO:0000256" key="1">
    <source>
        <dbReference type="SAM" id="Phobius"/>
    </source>
</evidence>
<sequence length="107" mass="12102">MIDLLFFLALAVYFLFCSGSDTSKKQASIAMLVYLVYLFVYKVIPPFPAMTTKYDGQLYGFMPLVSLGAILLPHFNGQSSEVVTRALGWLGMITAIFVMLCFKFYVW</sequence>
<dbReference type="EMBL" id="CP045350">
    <property type="protein sequence ID" value="QFT25243.1"/>
    <property type="molecule type" value="Genomic_DNA"/>
</dbReference>
<feature type="transmembrane region" description="Helical" evidence="1">
    <location>
        <begin position="87"/>
        <end position="106"/>
    </location>
</feature>
<feature type="transmembrane region" description="Helical" evidence="1">
    <location>
        <begin position="56"/>
        <end position="75"/>
    </location>
</feature>
<dbReference type="KEGG" id="vaq:FIV01_02135"/>
<proteinExistence type="predicted"/>
<evidence type="ECO:0000313" key="2">
    <source>
        <dbReference type="EMBL" id="QFT25243.1"/>
    </source>
</evidence>
<name>A0A5P9CHA7_9VIBR</name>
<keyword evidence="1" id="KW-0812">Transmembrane</keyword>
<dbReference type="OrthoDB" id="5879840at2"/>
<evidence type="ECO:0000313" key="3">
    <source>
        <dbReference type="Proteomes" id="UP000326936"/>
    </source>
</evidence>
<gene>
    <name evidence="2" type="ORF">FIV01_02135</name>
</gene>
<dbReference type="AlphaFoldDB" id="A0A5P9CHA7"/>
<dbReference type="Proteomes" id="UP000326936">
    <property type="component" value="Chromosome"/>
</dbReference>
<keyword evidence="1" id="KW-0472">Membrane</keyword>
<reference evidence="2 3" key="1">
    <citation type="submission" date="2019-10" db="EMBL/GenBank/DDBJ databases">
        <title>Complete genome sequence of Vibrio sp. strain THAF100, isolated from non-filtered water from the water column of tank 6 of a marine aquarium containing stony-coral fragments. Water maintained at 26 degree C.</title>
        <authorList>
            <person name="Ruckert C."/>
            <person name="Franco A."/>
            <person name="Kalinowski J."/>
            <person name="Glaeser S."/>
        </authorList>
    </citation>
    <scope>NUCLEOTIDE SEQUENCE [LARGE SCALE GENOMIC DNA]</scope>
    <source>
        <strain evidence="2 3">THAF100</strain>
    </source>
</reference>